<dbReference type="AlphaFoldDB" id="A0A2U8QQU1"/>
<feature type="transmembrane region" description="Helical" evidence="8">
    <location>
        <begin position="146"/>
        <end position="167"/>
    </location>
</feature>
<comment type="function">
    <text evidence="8">Conversion of 1,4-dihydroxy-2-naphthoate (DHNA) to demethylmenaquinone (DMK).</text>
</comment>
<evidence type="ECO:0000313" key="11">
    <source>
        <dbReference type="Proteomes" id="UP000245429"/>
    </source>
</evidence>
<name>A0A2U8QQU1_9FLAO</name>
<evidence type="ECO:0000256" key="4">
    <source>
        <dbReference type="ARBA" id="ARBA00022679"/>
    </source>
</evidence>
<feature type="transmembrane region" description="Helical" evidence="8">
    <location>
        <begin position="173"/>
        <end position="192"/>
    </location>
</feature>
<evidence type="ECO:0000256" key="1">
    <source>
        <dbReference type="ARBA" id="ARBA00004141"/>
    </source>
</evidence>
<keyword evidence="3 8" id="KW-1003">Cell membrane</keyword>
<dbReference type="EMBL" id="CP029463">
    <property type="protein sequence ID" value="AWM12423.1"/>
    <property type="molecule type" value="Genomic_DNA"/>
</dbReference>
<dbReference type="KEGG" id="fse:DI487_00045"/>
<dbReference type="Gene3D" id="1.10.357.140">
    <property type="entry name" value="UbiA prenyltransferase"/>
    <property type="match status" value="1"/>
</dbReference>
<dbReference type="RefSeq" id="WP_109567832.1">
    <property type="nucleotide sequence ID" value="NZ_CP029463.1"/>
</dbReference>
<organism evidence="10 11">
    <name type="scientific">Flavobacterium sediminis</name>
    <dbReference type="NCBI Taxonomy" id="2201181"/>
    <lineage>
        <taxon>Bacteria</taxon>
        <taxon>Pseudomonadati</taxon>
        <taxon>Bacteroidota</taxon>
        <taxon>Flavobacteriia</taxon>
        <taxon>Flavobacteriales</taxon>
        <taxon>Flavobacteriaceae</taxon>
        <taxon>Flavobacterium</taxon>
    </lineage>
</organism>
<accession>A0A2U8QQU1</accession>
<evidence type="ECO:0000256" key="6">
    <source>
        <dbReference type="ARBA" id="ARBA00022989"/>
    </source>
</evidence>
<feature type="transmembrane region" description="Helical" evidence="8">
    <location>
        <begin position="12"/>
        <end position="29"/>
    </location>
</feature>
<evidence type="ECO:0000256" key="9">
    <source>
        <dbReference type="NCBIfam" id="TIGR00751"/>
    </source>
</evidence>
<gene>
    <name evidence="8 10" type="primary">menA</name>
    <name evidence="10" type="ORF">DI487_00045</name>
</gene>
<dbReference type="UniPathway" id="UPA00079">
    <property type="reaction ID" value="UER00168"/>
</dbReference>
<dbReference type="NCBIfam" id="TIGR00751">
    <property type="entry name" value="menA"/>
    <property type="match status" value="1"/>
</dbReference>
<comment type="subcellular location">
    <subcellularLocation>
        <location evidence="8">Cell membrane</location>
        <topology evidence="8">Multi-pass membrane protein</topology>
    </subcellularLocation>
    <subcellularLocation>
        <location evidence="1">Membrane</location>
        <topology evidence="1">Multi-pass membrane protein</topology>
    </subcellularLocation>
</comment>
<dbReference type="PANTHER" id="PTHR13929:SF0">
    <property type="entry name" value="UBIA PRENYLTRANSFERASE DOMAIN-CONTAINING PROTEIN 1"/>
    <property type="match status" value="1"/>
</dbReference>
<evidence type="ECO:0000256" key="3">
    <source>
        <dbReference type="ARBA" id="ARBA00022475"/>
    </source>
</evidence>
<dbReference type="EC" id="2.5.1.74" evidence="8 9"/>
<evidence type="ECO:0000256" key="2">
    <source>
        <dbReference type="ARBA" id="ARBA00022428"/>
    </source>
</evidence>
<dbReference type="Proteomes" id="UP000245429">
    <property type="component" value="Chromosome"/>
</dbReference>
<keyword evidence="6 8" id="KW-1133">Transmembrane helix</keyword>
<keyword evidence="2 8" id="KW-0474">Menaquinone biosynthesis</keyword>
<dbReference type="GO" id="GO:0042371">
    <property type="term" value="P:vitamin K biosynthetic process"/>
    <property type="evidence" value="ECO:0007669"/>
    <property type="project" value="TreeGrafter"/>
</dbReference>
<keyword evidence="5 8" id="KW-0812">Transmembrane</keyword>
<reference evidence="10 11" key="1">
    <citation type="submission" date="2018-05" db="EMBL/GenBank/DDBJ databases">
        <title>Flavobacterium sp. MEBiC07310.</title>
        <authorList>
            <person name="Baek K."/>
        </authorList>
    </citation>
    <scope>NUCLEOTIDE SEQUENCE [LARGE SCALE GENOMIC DNA]</scope>
    <source>
        <strain evidence="10 11">MEBiC07310</strain>
    </source>
</reference>
<dbReference type="OrthoDB" id="9767568at2"/>
<dbReference type="InterPro" id="IPR004657">
    <property type="entry name" value="MenA"/>
</dbReference>
<dbReference type="PANTHER" id="PTHR13929">
    <property type="entry name" value="1,4-DIHYDROXY-2-NAPHTHOATE OCTAPRENYLTRANSFERASE"/>
    <property type="match status" value="1"/>
</dbReference>
<evidence type="ECO:0000313" key="10">
    <source>
        <dbReference type="EMBL" id="AWM12423.1"/>
    </source>
</evidence>
<comment type="similarity">
    <text evidence="8">Belongs to the MenA family. Type 1 subfamily.</text>
</comment>
<proteinExistence type="inferred from homology"/>
<feature type="transmembrane region" description="Helical" evidence="8">
    <location>
        <begin position="276"/>
        <end position="295"/>
    </location>
</feature>
<keyword evidence="4 8" id="KW-0808">Transferase</keyword>
<protein>
    <recommendedName>
        <fullName evidence="8 9">1,4-dihydroxy-2-naphthoate octaprenyltransferase</fullName>
        <shortName evidence="8">DHNA-octaprenyltransferase</shortName>
        <ecNumber evidence="8 9">2.5.1.74</ecNumber>
    </recommendedName>
</protein>
<comment type="catalytic activity">
    <reaction evidence="8">
        <text>an all-trans-polyprenyl diphosphate + 1,4-dihydroxy-2-naphthoate + H(+) = a 2-demethylmenaquinol + CO2 + diphosphate</text>
        <dbReference type="Rhea" id="RHEA:26478"/>
        <dbReference type="Rhea" id="RHEA-COMP:9563"/>
        <dbReference type="Rhea" id="RHEA-COMP:9564"/>
        <dbReference type="ChEBI" id="CHEBI:11173"/>
        <dbReference type="ChEBI" id="CHEBI:15378"/>
        <dbReference type="ChEBI" id="CHEBI:16526"/>
        <dbReference type="ChEBI" id="CHEBI:33019"/>
        <dbReference type="ChEBI" id="CHEBI:55437"/>
        <dbReference type="ChEBI" id="CHEBI:58914"/>
        <dbReference type="EC" id="2.5.1.74"/>
    </reaction>
</comment>
<keyword evidence="7 8" id="KW-0472">Membrane</keyword>
<evidence type="ECO:0000256" key="5">
    <source>
        <dbReference type="ARBA" id="ARBA00022692"/>
    </source>
</evidence>
<dbReference type="InterPro" id="IPR044878">
    <property type="entry name" value="UbiA_sf"/>
</dbReference>
<dbReference type="GO" id="GO:0009234">
    <property type="term" value="P:menaquinone biosynthetic process"/>
    <property type="evidence" value="ECO:0007669"/>
    <property type="project" value="UniProtKB-UniRule"/>
</dbReference>
<evidence type="ECO:0000256" key="8">
    <source>
        <dbReference type="HAMAP-Rule" id="MF_01937"/>
    </source>
</evidence>
<dbReference type="InterPro" id="IPR000537">
    <property type="entry name" value="UbiA_prenyltransferase"/>
</dbReference>
<dbReference type="GO" id="GO:0046428">
    <property type="term" value="F:1,4-dihydroxy-2-naphthoate polyprenyltransferase activity"/>
    <property type="evidence" value="ECO:0007669"/>
    <property type="project" value="UniProtKB-UniRule"/>
</dbReference>
<sequence>MKHWIQAARLRTLPLSVSGIIVGSAYAVYQHTYNSMIFIGAIVTTLLFQILSNFANDYGDGIKGTDANRTGEKRLVAAGVITAGQMKKAVVLMAVLSLLSALVLIYISFGKDNFLYSVLFAVLGIASIAAAIKYTVGKNAYGYSGLGDLFVFLFFGWVSVVGANFLFSKTTDWVVWLPATAVGFLSIAVLNLNNMRDIHNDKVAGKYTLVVKLGLEKAKYYHYFLIVSSGLLFLIAEILMGKYPVAGVFCLFLFLKHLVFVKNTNEPGTLDSQLKIVALGTFFVSLLFLLNVVFLS</sequence>
<feature type="transmembrane region" description="Helical" evidence="8">
    <location>
        <begin position="89"/>
        <end position="108"/>
    </location>
</feature>
<dbReference type="CDD" id="cd13962">
    <property type="entry name" value="PT_UbiA_UBIAD1"/>
    <property type="match status" value="1"/>
</dbReference>
<dbReference type="Pfam" id="PF01040">
    <property type="entry name" value="UbiA"/>
    <property type="match status" value="1"/>
</dbReference>
<feature type="transmembrane region" description="Helical" evidence="8">
    <location>
        <begin position="245"/>
        <end position="264"/>
    </location>
</feature>
<keyword evidence="11" id="KW-1185">Reference proteome</keyword>
<feature type="transmembrane region" description="Helical" evidence="8">
    <location>
        <begin position="35"/>
        <end position="55"/>
    </location>
</feature>
<feature type="transmembrane region" description="Helical" evidence="8">
    <location>
        <begin position="114"/>
        <end position="134"/>
    </location>
</feature>
<feature type="transmembrane region" description="Helical" evidence="8">
    <location>
        <begin position="220"/>
        <end position="239"/>
    </location>
</feature>
<dbReference type="GO" id="GO:0005886">
    <property type="term" value="C:plasma membrane"/>
    <property type="evidence" value="ECO:0007669"/>
    <property type="project" value="UniProtKB-SubCell"/>
</dbReference>
<dbReference type="PIRSF" id="PIRSF005355">
    <property type="entry name" value="UBIAD1"/>
    <property type="match status" value="1"/>
</dbReference>
<dbReference type="InterPro" id="IPR026046">
    <property type="entry name" value="UBIAD1"/>
</dbReference>
<dbReference type="HAMAP" id="MF_01937">
    <property type="entry name" value="MenA_1"/>
    <property type="match status" value="1"/>
</dbReference>
<evidence type="ECO:0000256" key="7">
    <source>
        <dbReference type="ARBA" id="ARBA00023136"/>
    </source>
</evidence>
<comment type="pathway">
    <text evidence="8">Quinol/quinone metabolism; menaquinone biosynthesis; menaquinol from 1,4-dihydroxy-2-naphthoate: step 1/2.</text>
</comment>